<reference evidence="12" key="1">
    <citation type="submission" date="2025-08" db="UniProtKB">
        <authorList>
            <consortium name="RefSeq"/>
        </authorList>
    </citation>
    <scope>IDENTIFICATION</scope>
</reference>
<dbReference type="SMART" id="SM00355">
    <property type="entry name" value="ZnF_C2H2"/>
    <property type="match status" value="4"/>
</dbReference>
<keyword evidence="5" id="KW-0862">Zinc</keyword>
<dbReference type="GO" id="GO:0000785">
    <property type="term" value="C:chromatin"/>
    <property type="evidence" value="ECO:0007669"/>
    <property type="project" value="TreeGrafter"/>
</dbReference>
<feature type="region of interest" description="Disordered" evidence="9">
    <location>
        <begin position="191"/>
        <end position="218"/>
    </location>
</feature>
<feature type="region of interest" description="Disordered" evidence="9">
    <location>
        <begin position="139"/>
        <end position="177"/>
    </location>
</feature>
<name>A0A6J2QHF0_COTGO</name>
<organism evidence="11 12">
    <name type="scientific">Cottoperca gobio</name>
    <name type="common">Frogmouth</name>
    <name type="synonym">Aphritis gobio</name>
    <dbReference type="NCBI Taxonomy" id="56716"/>
    <lineage>
        <taxon>Eukaryota</taxon>
        <taxon>Metazoa</taxon>
        <taxon>Chordata</taxon>
        <taxon>Craniata</taxon>
        <taxon>Vertebrata</taxon>
        <taxon>Euteleostomi</taxon>
        <taxon>Actinopterygii</taxon>
        <taxon>Neopterygii</taxon>
        <taxon>Teleostei</taxon>
        <taxon>Neoteleostei</taxon>
        <taxon>Acanthomorphata</taxon>
        <taxon>Eupercaria</taxon>
        <taxon>Perciformes</taxon>
        <taxon>Notothenioidei</taxon>
        <taxon>Bovichtidae</taxon>
        <taxon>Cottoperca</taxon>
    </lineage>
</organism>
<gene>
    <name evidence="12" type="primary">LOC115014160</name>
</gene>
<keyword evidence="11" id="KW-1185">Reference proteome</keyword>
<evidence type="ECO:0000256" key="7">
    <source>
        <dbReference type="ARBA" id="ARBA00023242"/>
    </source>
</evidence>
<dbReference type="PANTHER" id="PTHR14003:SF19">
    <property type="entry name" value="YY2 TRANSCRIPTION FACTOR"/>
    <property type="match status" value="1"/>
</dbReference>
<dbReference type="PANTHER" id="PTHR14003">
    <property type="entry name" value="TRANSCRIPTIONAL REPRESSOR PROTEIN YY"/>
    <property type="match status" value="1"/>
</dbReference>
<dbReference type="InParanoid" id="A0A6J2QHF0"/>
<evidence type="ECO:0000313" key="12">
    <source>
        <dbReference type="RefSeq" id="XP_029296702.1"/>
    </source>
</evidence>
<feature type="compositionally biased region" description="Polar residues" evidence="9">
    <location>
        <begin position="191"/>
        <end position="201"/>
    </location>
</feature>
<evidence type="ECO:0000259" key="10">
    <source>
        <dbReference type="PROSITE" id="PS50157"/>
    </source>
</evidence>
<dbReference type="FunCoup" id="A0A6J2QHF0">
    <property type="interactions" value="11"/>
</dbReference>
<dbReference type="Proteomes" id="UP000504630">
    <property type="component" value="Chromosome 9"/>
</dbReference>
<evidence type="ECO:0000256" key="9">
    <source>
        <dbReference type="SAM" id="MobiDB-lite"/>
    </source>
</evidence>
<feature type="domain" description="C2H2-type" evidence="10">
    <location>
        <begin position="219"/>
        <end position="246"/>
    </location>
</feature>
<dbReference type="FunFam" id="3.30.160.60:FF:000303">
    <property type="entry name" value="Zinc finger protein 41"/>
    <property type="match status" value="1"/>
</dbReference>
<dbReference type="InterPro" id="IPR013087">
    <property type="entry name" value="Znf_C2H2_type"/>
</dbReference>
<dbReference type="GO" id="GO:0005667">
    <property type="term" value="C:transcription regulator complex"/>
    <property type="evidence" value="ECO:0007669"/>
    <property type="project" value="TreeGrafter"/>
</dbReference>
<protein>
    <submittedName>
        <fullName evidence="12">Zinc finger protein with KRAB and SCAN domains 8-like</fullName>
    </submittedName>
</protein>
<dbReference type="InterPro" id="IPR036236">
    <property type="entry name" value="Znf_C2H2_sf"/>
</dbReference>
<evidence type="ECO:0000256" key="1">
    <source>
        <dbReference type="ARBA" id="ARBA00004123"/>
    </source>
</evidence>
<keyword evidence="2" id="KW-0479">Metal-binding</keyword>
<dbReference type="RefSeq" id="XP_029296702.1">
    <property type="nucleotide sequence ID" value="XM_029440842.1"/>
</dbReference>
<dbReference type="FunFam" id="3.30.160.60:FF:001465">
    <property type="entry name" value="Zinc finger protein 560"/>
    <property type="match status" value="1"/>
</dbReference>
<evidence type="ECO:0000256" key="2">
    <source>
        <dbReference type="ARBA" id="ARBA00022723"/>
    </source>
</evidence>
<sequence>MAAVENLRNVINERLTAAAEEILGVFAQTVSVYEEEICRQRRLLDTVLRPEIKLHRTELPQQHVCEQEEVLTDQQLCIQESNSSLDQEDPEPPQIKEEQEELCTSQEGEQLVLKQETDALKSLPTYERRDHRVDWTLLLDPKQNQMSAEKDPSDNISPKKTRSERERESSGGPEQNGEHQLLFHISHVADNQDQTSGNHGNATKPKQKYKGSKSRDKPFKCNSCSKNFDLYTQLKVHMTTHRARKPFICTVCGKIFGFKCNLKRHMITHSGEKPYACNQCQRTFRRFEHLQIHIRSHTGERPYICVYCEKALSSSSALTKHVRLHTGEKP</sequence>
<evidence type="ECO:0000256" key="8">
    <source>
        <dbReference type="PROSITE-ProRule" id="PRU00042"/>
    </source>
</evidence>
<evidence type="ECO:0000256" key="6">
    <source>
        <dbReference type="ARBA" id="ARBA00023125"/>
    </source>
</evidence>
<keyword evidence="7" id="KW-0539">Nucleus</keyword>
<evidence type="ECO:0000256" key="3">
    <source>
        <dbReference type="ARBA" id="ARBA00022737"/>
    </source>
</evidence>
<evidence type="ECO:0000313" key="11">
    <source>
        <dbReference type="Proteomes" id="UP000504630"/>
    </source>
</evidence>
<dbReference type="PROSITE" id="PS50157">
    <property type="entry name" value="ZINC_FINGER_C2H2_2"/>
    <property type="match status" value="4"/>
</dbReference>
<keyword evidence="4 8" id="KW-0863">Zinc-finger</keyword>
<dbReference type="Pfam" id="PF13912">
    <property type="entry name" value="zf-C2H2_6"/>
    <property type="match status" value="1"/>
</dbReference>
<dbReference type="GO" id="GO:0000981">
    <property type="term" value="F:DNA-binding transcription factor activity, RNA polymerase II-specific"/>
    <property type="evidence" value="ECO:0007669"/>
    <property type="project" value="TreeGrafter"/>
</dbReference>
<dbReference type="AlphaFoldDB" id="A0A6J2QHF0"/>
<dbReference type="OrthoDB" id="6077919at2759"/>
<keyword evidence="3" id="KW-0677">Repeat</keyword>
<dbReference type="GeneID" id="115014160"/>
<comment type="subcellular location">
    <subcellularLocation>
        <location evidence="1">Nucleus</location>
    </subcellularLocation>
</comment>
<accession>A0A6J2QHF0</accession>
<dbReference type="FunFam" id="3.30.160.60:FF:000557">
    <property type="entry name" value="zinc finger and SCAN domain-containing protein 29"/>
    <property type="match status" value="1"/>
</dbReference>
<dbReference type="GO" id="GO:0008270">
    <property type="term" value="F:zinc ion binding"/>
    <property type="evidence" value="ECO:0007669"/>
    <property type="project" value="UniProtKB-KW"/>
</dbReference>
<feature type="domain" description="C2H2-type" evidence="10">
    <location>
        <begin position="247"/>
        <end position="274"/>
    </location>
</feature>
<dbReference type="KEGG" id="cgob:115014160"/>
<keyword evidence="6" id="KW-0238">DNA-binding</keyword>
<dbReference type="Pfam" id="PF00096">
    <property type="entry name" value="zf-C2H2"/>
    <property type="match status" value="3"/>
</dbReference>
<dbReference type="GO" id="GO:0031519">
    <property type="term" value="C:PcG protein complex"/>
    <property type="evidence" value="ECO:0007669"/>
    <property type="project" value="TreeGrafter"/>
</dbReference>
<feature type="domain" description="C2H2-type" evidence="10">
    <location>
        <begin position="303"/>
        <end position="330"/>
    </location>
</feature>
<evidence type="ECO:0000256" key="4">
    <source>
        <dbReference type="ARBA" id="ARBA00022771"/>
    </source>
</evidence>
<dbReference type="PROSITE" id="PS00028">
    <property type="entry name" value="ZINC_FINGER_C2H2_1"/>
    <property type="match status" value="4"/>
</dbReference>
<dbReference type="SUPFAM" id="SSF57667">
    <property type="entry name" value="beta-beta-alpha zinc fingers"/>
    <property type="match status" value="3"/>
</dbReference>
<dbReference type="GO" id="GO:0000122">
    <property type="term" value="P:negative regulation of transcription by RNA polymerase II"/>
    <property type="evidence" value="ECO:0007669"/>
    <property type="project" value="UniProtKB-ARBA"/>
</dbReference>
<dbReference type="Gene3D" id="3.30.160.60">
    <property type="entry name" value="Classic Zinc Finger"/>
    <property type="match status" value="4"/>
</dbReference>
<feature type="domain" description="C2H2-type" evidence="10">
    <location>
        <begin position="275"/>
        <end position="302"/>
    </location>
</feature>
<dbReference type="FunFam" id="3.30.160.60:FF:000446">
    <property type="entry name" value="Zinc finger protein"/>
    <property type="match status" value="1"/>
</dbReference>
<dbReference type="GO" id="GO:0000978">
    <property type="term" value="F:RNA polymerase II cis-regulatory region sequence-specific DNA binding"/>
    <property type="evidence" value="ECO:0007669"/>
    <property type="project" value="TreeGrafter"/>
</dbReference>
<proteinExistence type="predicted"/>
<feature type="region of interest" description="Disordered" evidence="9">
    <location>
        <begin position="82"/>
        <end position="108"/>
    </location>
</feature>
<evidence type="ECO:0000256" key="5">
    <source>
        <dbReference type="ARBA" id="ARBA00022833"/>
    </source>
</evidence>